<comment type="caution">
    <text evidence="2">The sequence shown here is derived from an EMBL/GenBank/DDBJ whole genome shotgun (WGS) entry which is preliminary data.</text>
</comment>
<sequence length="160" mass="17004">MKKTTYLSMGAVATLTAFSMPLITKAQEVMDTVQTDQPEAAQTVVVSDSISVKDVNSVSEQPAQENKTVVAEDNAVVIEEAVSTSQENLTVEEDIAITPVAATASTGNKYVGEPVSFVGKLTPGKGAVINIPAELREQKPYFDPTDFSGRTVKAVERVVV</sequence>
<evidence type="ECO:0000256" key="1">
    <source>
        <dbReference type="SAM" id="SignalP"/>
    </source>
</evidence>
<dbReference type="RefSeq" id="WP_102227867.1">
    <property type="nucleotide sequence ID" value="NZ_PNFY01000022.1"/>
</dbReference>
<evidence type="ECO:0000313" key="3">
    <source>
        <dbReference type="Proteomes" id="UP000235682"/>
    </source>
</evidence>
<organism evidence="2 3">
    <name type="scientific">Dolosicoccus paucivorans</name>
    <dbReference type="NCBI Taxonomy" id="84521"/>
    <lineage>
        <taxon>Bacteria</taxon>
        <taxon>Bacillati</taxon>
        <taxon>Bacillota</taxon>
        <taxon>Bacilli</taxon>
        <taxon>Lactobacillales</taxon>
        <taxon>Aerococcaceae</taxon>
        <taxon>Dolosicoccus</taxon>
    </lineage>
</organism>
<dbReference type="STRING" id="84521.SAMN04487994_10052"/>
<dbReference type="AlphaFoldDB" id="A0A2N6SNG4"/>
<feature type="chain" id="PRO_5014976513" description="WxL domain-containing protein" evidence="1">
    <location>
        <begin position="27"/>
        <end position="160"/>
    </location>
</feature>
<evidence type="ECO:0000313" key="2">
    <source>
        <dbReference type="EMBL" id="PMC58617.1"/>
    </source>
</evidence>
<accession>A0A2N6SNG4</accession>
<dbReference type="EMBL" id="PNHE01000009">
    <property type="protein sequence ID" value="PMC58617.1"/>
    <property type="molecule type" value="Genomic_DNA"/>
</dbReference>
<protein>
    <recommendedName>
        <fullName evidence="4">WxL domain-containing protein</fullName>
    </recommendedName>
</protein>
<evidence type="ECO:0008006" key="4">
    <source>
        <dbReference type="Google" id="ProtNLM"/>
    </source>
</evidence>
<keyword evidence="1" id="KW-0732">Signal</keyword>
<gene>
    <name evidence="2" type="ORF">CJ205_03285</name>
</gene>
<name>A0A2N6SNG4_9LACT</name>
<keyword evidence="3" id="KW-1185">Reference proteome</keyword>
<reference evidence="2 3" key="1">
    <citation type="submission" date="2017-09" db="EMBL/GenBank/DDBJ databases">
        <title>Bacterial strain isolated from the female urinary microbiota.</title>
        <authorList>
            <person name="Thomas-White K."/>
            <person name="Kumar N."/>
            <person name="Forster S."/>
            <person name="Putonti C."/>
            <person name="Lawley T."/>
            <person name="Wolfe A.J."/>
        </authorList>
    </citation>
    <scope>NUCLEOTIDE SEQUENCE [LARGE SCALE GENOMIC DNA]</scope>
    <source>
        <strain evidence="2 3">UMB0852</strain>
    </source>
</reference>
<dbReference type="Proteomes" id="UP000235682">
    <property type="component" value="Unassembled WGS sequence"/>
</dbReference>
<feature type="signal peptide" evidence="1">
    <location>
        <begin position="1"/>
        <end position="26"/>
    </location>
</feature>
<proteinExistence type="predicted"/>